<dbReference type="AlphaFoldDB" id="A0A2D2Q1S2"/>
<sequence length="104" mass="12162">MLHRKLYQLYTDGQEVWIYLRDQQRLIDRARIVDIEGNVVTIRYETDEDDEVCAWEEIVNIESIGSISRRLAAVPRGYADLPVAEECPEAEQLPKQSSETEHER</sequence>
<feature type="region of interest" description="Disordered" evidence="1">
    <location>
        <begin position="85"/>
        <end position="104"/>
    </location>
</feature>
<dbReference type="EMBL" id="CP018092">
    <property type="protein sequence ID" value="ATS18436.1"/>
    <property type="molecule type" value="Genomic_DNA"/>
</dbReference>
<dbReference type="OrthoDB" id="486640at2"/>
<dbReference type="KEGG" id="slw:BRW62_06355"/>
<evidence type="ECO:0000313" key="2">
    <source>
        <dbReference type="EMBL" id="ATS18436.1"/>
    </source>
</evidence>
<protein>
    <submittedName>
        <fullName evidence="2">Uncharacterized protein</fullName>
    </submittedName>
</protein>
<organism evidence="2 3">
    <name type="scientific">Parathermosynechococcus lividus PCC 6715</name>
    <dbReference type="NCBI Taxonomy" id="1917166"/>
    <lineage>
        <taxon>Bacteria</taxon>
        <taxon>Bacillati</taxon>
        <taxon>Cyanobacteriota</taxon>
        <taxon>Cyanophyceae</taxon>
        <taxon>Acaryochloridales</taxon>
        <taxon>Thermosynechococcaceae</taxon>
        <taxon>Parathermosynechococcus</taxon>
    </lineage>
</organism>
<dbReference type="InterPro" id="IPR046501">
    <property type="entry name" value="DUF6679"/>
</dbReference>
<accession>A0A2D2Q1S2</accession>
<dbReference type="Proteomes" id="UP000231057">
    <property type="component" value="Chromosome"/>
</dbReference>
<gene>
    <name evidence="2" type="ORF">BRW62_06355</name>
</gene>
<name>A0A2D2Q1S2_PARLV</name>
<reference evidence="3" key="2">
    <citation type="journal article" date="2022" name="Front. Microbiol.">
        <title>Comparative Genomic Analysis Revealed Distinct Molecular Components and Organization of CO2-Concentrating Mechanism in Thermophilic Cyanobacteria.</title>
        <authorList>
            <person name="Tang J."/>
            <person name="Zhou H."/>
            <person name="Yao D."/>
            <person name="Riaz S."/>
            <person name="You D."/>
            <person name="Klepacz-Smolka A."/>
            <person name="Daroch M."/>
        </authorList>
    </citation>
    <scope>NUCLEOTIDE SEQUENCE [LARGE SCALE GENOMIC DNA]</scope>
    <source>
        <strain evidence="3">PCC 6715</strain>
    </source>
</reference>
<keyword evidence="3" id="KW-1185">Reference proteome</keyword>
<evidence type="ECO:0000256" key="1">
    <source>
        <dbReference type="SAM" id="MobiDB-lite"/>
    </source>
</evidence>
<reference evidence="2 3" key="1">
    <citation type="submission" date="2016-11" db="EMBL/GenBank/DDBJ databases">
        <title>Complete genome sequence of thermophilic cyanobacteria strain Synechococcus sp. PCC6715.</title>
        <authorList>
            <person name="Tang J."/>
            <person name="Daroch M."/>
            <person name="Liang Y."/>
            <person name="Jiang D."/>
            <person name="Shah M."/>
        </authorList>
    </citation>
    <scope>NUCLEOTIDE SEQUENCE [LARGE SCALE GENOMIC DNA]</scope>
    <source>
        <strain evidence="2 3">PCC 6715</strain>
    </source>
</reference>
<proteinExistence type="predicted"/>
<dbReference type="Pfam" id="PF20384">
    <property type="entry name" value="DUF6679"/>
    <property type="match status" value="1"/>
</dbReference>
<dbReference type="RefSeq" id="WP_099798781.1">
    <property type="nucleotide sequence ID" value="NZ_CP018092.1"/>
</dbReference>
<evidence type="ECO:0000313" key="3">
    <source>
        <dbReference type="Proteomes" id="UP000231057"/>
    </source>
</evidence>